<keyword evidence="4" id="KW-1185">Reference proteome</keyword>
<keyword evidence="2" id="KW-0812">Transmembrane</keyword>
<feature type="transmembrane region" description="Helical" evidence="2">
    <location>
        <begin position="107"/>
        <end position="127"/>
    </location>
</feature>
<gene>
    <name evidence="3" type="ORF">BDV95DRAFT_217562</name>
</gene>
<keyword evidence="2" id="KW-0472">Membrane</keyword>
<keyword evidence="2" id="KW-1133">Transmembrane helix</keyword>
<organism evidence="3 4">
    <name type="scientific">Massariosphaeria phaeospora</name>
    <dbReference type="NCBI Taxonomy" id="100035"/>
    <lineage>
        <taxon>Eukaryota</taxon>
        <taxon>Fungi</taxon>
        <taxon>Dikarya</taxon>
        <taxon>Ascomycota</taxon>
        <taxon>Pezizomycotina</taxon>
        <taxon>Dothideomycetes</taxon>
        <taxon>Pleosporomycetidae</taxon>
        <taxon>Pleosporales</taxon>
        <taxon>Pleosporales incertae sedis</taxon>
        <taxon>Massariosphaeria</taxon>
    </lineage>
</organism>
<reference evidence="3 4" key="1">
    <citation type="submission" date="2020-01" db="EMBL/GenBank/DDBJ databases">
        <authorList>
            <consortium name="DOE Joint Genome Institute"/>
            <person name="Haridas S."/>
            <person name="Albert R."/>
            <person name="Binder M."/>
            <person name="Bloem J."/>
            <person name="Labutti K."/>
            <person name="Salamov A."/>
            <person name="Andreopoulos B."/>
            <person name="Baker S.E."/>
            <person name="Barry K."/>
            <person name="Bills G."/>
            <person name="Bluhm B.H."/>
            <person name="Cannon C."/>
            <person name="Castanera R."/>
            <person name="Culley D.E."/>
            <person name="Daum C."/>
            <person name="Ezra D."/>
            <person name="Gonzalez J.B."/>
            <person name="Henrissat B."/>
            <person name="Kuo A."/>
            <person name="Liang C."/>
            <person name="Lipzen A."/>
            <person name="Lutzoni F."/>
            <person name="Magnuson J."/>
            <person name="Mondo S."/>
            <person name="Nolan M."/>
            <person name="Ohm R."/>
            <person name="Pangilinan J."/>
            <person name="Park H.-J.H."/>
            <person name="Ramirez L."/>
            <person name="Alfaro M."/>
            <person name="Sun H."/>
            <person name="Tritt A."/>
            <person name="Yoshinaga Y."/>
            <person name="Zwiers L.-H.L."/>
            <person name="Turgeon B.G."/>
            <person name="Goodwin S.B."/>
            <person name="Spatafora J.W."/>
            <person name="Crous P.W."/>
            <person name="Grigoriev I.V."/>
        </authorList>
    </citation>
    <scope>NUCLEOTIDE SEQUENCE [LARGE SCALE GENOMIC DNA]</scope>
    <source>
        <strain evidence="3 4">CBS 611.86</strain>
    </source>
</reference>
<dbReference type="Proteomes" id="UP000481861">
    <property type="component" value="Unassembled WGS sequence"/>
</dbReference>
<evidence type="ECO:0000313" key="4">
    <source>
        <dbReference type="Proteomes" id="UP000481861"/>
    </source>
</evidence>
<protein>
    <submittedName>
        <fullName evidence="3">Uncharacterized protein</fullName>
    </submittedName>
</protein>
<evidence type="ECO:0000313" key="3">
    <source>
        <dbReference type="EMBL" id="KAF2876131.1"/>
    </source>
</evidence>
<comment type="caution">
    <text evidence="3">The sequence shown here is derived from an EMBL/GenBank/DDBJ whole genome shotgun (WGS) entry which is preliminary data.</text>
</comment>
<evidence type="ECO:0000256" key="1">
    <source>
        <dbReference type="SAM" id="MobiDB-lite"/>
    </source>
</evidence>
<proteinExistence type="predicted"/>
<sequence>MPRAGPYIIGEPRAGLADGGARGCATSLCVSRVVEIGLVWVRVFSFLFFSFLFFSEYSFSLARLRMFGLVCVESGLRKVLGRGCARSLSECRQNCWSRWGKSRGRRVVCLSLVASIGVCGGIGGALGRSSSGSVLWKTGEESGPRRACGRWSLVLKTLQSRAYCVSNHIARTRTCKAIRWVGHFVGAPIRGEDDGLWRTARCLHMLERPVFRLVYGSRATFCSLMLGLKGIAIDSGMGFVEPALPRGTQSDARGQRQRASRCVRSSP</sequence>
<dbReference type="AlphaFoldDB" id="A0A7C8IFT6"/>
<accession>A0A7C8IFT6</accession>
<evidence type="ECO:0000256" key="2">
    <source>
        <dbReference type="SAM" id="Phobius"/>
    </source>
</evidence>
<feature type="transmembrane region" description="Helical" evidence="2">
    <location>
        <begin position="39"/>
        <end position="59"/>
    </location>
</feature>
<feature type="region of interest" description="Disordered" evidence="1">
    <location>
        <begin position="244"/>
        <end position="267"/>
    </location>
</feature>
<name>A0A7C8IFT6_9PLEO</name>
<dbReference type="EMBL" id="JAADJZ010000003">
    <property type="protein sequence ID" value="KAF2876131.1"/>
    <property type="molecule type" value="Genomic_DNA"/>
</dbReference>